<evidence type="ECO:0000256" key="1">
    <source>
        <dbReference type="SAM" id="MobiDB-lite"/>
    </source>
</evidence>
<dbReference type="AlphaFoldDB" id="S4NW96"/>
<reference evidence="2" key="1">
    <citation type="journal article" date="2013" name="BMC Genomics">
        <title>Unscrambling butterfly oogenesis.</title>
        <authorList>
            <person name="Carter J.M."/>
            <person name="Baker S.C."/>
            <person name="Pink R."/>
            <person name="Carter D.R."/>
            <person name="Collins A."/>
            <person name="Tomlin J."/>
            <person name="Gibbs M."/>
            <person name="Breuker C.J."/>
        </authorList>
    </citation>
    <scope>NUCLEOTIDE SEQUENCE</scope>
    <source>
        <tissue evidence="2">Ovary</tissue>
    </source>
</reference>
<evidence type="ECO:0000313" key="2">
    <source>
        <dbReference type="EMBL" id="JAA81274.1"/>
    </source>
</evidence>
<sequence>FSRDGKRQSAIPGSCTRSREMPNTPWHLRSGRYISLRGDMSCHGMPKLTYEANHLRLTAQRHYALHEQKGKEICQLH</sequence>
<dbReference type="EMBL" id="GAIX01011286">
    <property type="protein sequence ID" value="JAA81274.1"/>
    <property type="molecule type" value="Transcribed_RNA"/>
</dbReference>
<protein>
    <submittedName>
        <fullName evidence="2">Uncharacterized protein</fullName>
    </submittedName>
</protein>
<accession>S4NW96</accession>
<feature type="non-terminal residue" evidence="2">
    <location>
        <position position="1"/>
    </location>
</feature>
<reference evidence="2" key="2">
    <citation type="submission" date="2013-05" db="EMBL/GenBank/DDBJ databases">
        <authorList>
            <person name="Carter J.-M."/>
            <person name="Baker S.C."/>
            <person name="Pink R."/>
            <person name="Carter D.R.F."/>
            <person name="Collins A."/>
            <person name="Tomlin J."/>
            <person name="Gibbs M."/>
            <person name="Breuker C.J."/>
        </authorList>
    </citation>
    <scope>NUCLEOTIDE SEQUENCE</scope>
    <source>
        <tissue evidence="2">Ovary</tissue>
    </source>
</reference>
<feature type="region of interest" description="Disordered" evidence="1">
    <location>
        <begin position="1"/>
        <end position="23"/>
    </location>
</feature>
<proteinExistence type="predicted"/>
<organism evidence="2">
    <name type="scientific">Pararge aegeria</name>
    <name type="common">speckled wood butterfly</name>
    <dbReference type="NCBI Taxonomy" id="116150"/>
    <lineage>
        <taxon>Eukaryota</taxon>
        <taxon>Metazoa</taxon>
        <taxon>Ecdysozoa</taxon>
        <taxon>Arthropoda</taxon>
        <taxon>Hexapoda</taxon>
        <taxon>Insecta</taxon>
        <taxon>Pterygota</taxon>
        <taxon>Neoptera</taxon>
        <taxon>Endopterygota</taxon>
        <taxon>Lepidoptera</taxon>
        <taxon>Glossata</taxon>
        <taxon>Ditrysia</taxon>
        <taxon>Papilionoidea</taxon>
        <taxon>Nymphalidae</taxon>
        <taxon>Satyrinae</taxon>
        <taxon>Satyrini</taxon>
        <taxon>Parargina</taxon>
        <taxon>Pararge</taxon>
    </lineage>
</organism>
<name>S4NW96_9NEOP</name>